<gene>
    <name evidence="1" type="ORF">L195_g043870</name>
</gene>
<organism evidence="1 2">
    <name type="scientific">Trifolium pratense</name>
    <name type="common">Red clover</name>
    <dbReference type="NCBI Taxonomy" id="57577"/>
    <lineage>
        <taxon>Eukaryota</taxon>
        <taxon>Viridiplantae</taxon>
        <taxon>Streptophyta</taxon>
        <taxon>Embryophyta</taxon>
        <taxon>Tracheophyta</taxon>
        <taxon>Spermatophyta</taxon>
        <taxon>Magnoliopsida</taxon>
        <taxon>eudicotyledons</taxon>
        <taxon>Gunneridae</taxon>
        <taxon>Pentapetalae</taxon>
        <taxon>rosids</taxon>
        <taxon>fabids</taxon>
        <taxon>Fabales</taxon>
        <taxon>Fabaceae</taxon>
        <taxon>Papilionoideae</taxon>
        <taxon>50 kb inversion clade</taxon>
        <taxon>NPAAA clade</taxon>
        <taxon>Hologalegina</taxon>
        <taxon>IRL clade</taxon>
        <taxon>Trifolieae</taxon>
        <taxon>Trifolium</taxon>
    </lineage>
</organism>
<evidence type="ECO:0000313" key="1">
    <source>
        <dbReference type="EMBL" id="PNX87774.1"/>
    </source>
</evidence>
<dbReference type="Proteomes" id="UP000236291">
    <property type="component" value="Unassembled WGS sequence"/>
</dbReference>
<evidence type="ECO:0000313" key="2">
    <source>
        <dbReference type="Proteomes" id="UP000236291"/>
    </source>
</evidence>
<name>A0A2K3MAF9_TRIPR</name>
<reference evidence="1 2" key="2">
    <citation type="journal article" date="2017" name="Front. Plant Sci.">
        <title>Gene Classification and Mining of Molecular Markers Useful in Red Clover (Trifolium pratense) Breeding.</title>
        <authorList>
            <person name="Istvanek J."/>
            <person name="Dluhosova J."/>
            <person name="Dluhos P."/>
            <person name="Patkova L."/>
            <person name="Nedelnik J."/>
            <person name="Repkova J."/>
        </authorList>
    </citation>
    <scope>NUCLEOTIDE SEQUENCE [LARGE SCALE GENOMIC DNA]</scope>
    <source>
        <strain evidence="2">cv. Tatra</strain>
        <tissue evidence="1">Young leaves</tissue>
    </source>
</reference>
<sequence length="43" mass="4862">DEEDETYNSTEVLEILNAMEILLDLNSTVVVVLRGNGLRGKWI</sequence>
<accession>A0A2K3MAF9</accession>
<protein>
    <submittedName>
        <fullName evidence="1">Uncharacterized protein</fullName>
    </submittedName>
</protein>
<dbReference type="AlphaFoldDB" id="A0A2K3MAF9"/>
<proteinExistence type="predicted"/>
<reference evidence="1 2" key="1">
    <citation type="journal article" date="2014" name="Am. J. Bot.">
        <title>Genome assembly and annotation for red clover (Trifolium pratense; Fabaceae).</title>
        <authorList>
            <person name="Istvanek J."/>
            <person name="Jaros M."/>
            <person name="Krenek A."/>
            <person name="Repkova J."/>
        </authorList>
    </citation>
    <scope>NUCLEOTIDE SEQUENCE [LARGE SCALE GENOMIC DNA]</scope>
    <source>
        <strain evidence="2">cv. Tatra</strain>
        <tissue evidence="1">Young leaves</tissue>
    </source>
</reference>
<comment type="caution">
    <text evidence="1">The sequence shown here is derived from an EMBL/GenBank/DDBJ whole genome shotgun (WGS) entry which is preliminary data.</text>
</comment>
<dbReference type="EMBL" id="ASHM01054733">
    <property type="protein sequence ID" value="PNX87774.1"/>
    <property type="molecule type" value="Genomic_DNA"/>
</dbReference>
<feature type="non-terminal residue" evidence="1">
    <location>
        <position position="1"/>
    </location>
</feature>